<dbReference type="KEGG" id="fmr:Fuma_00516"/>
<gene>
    <name evidence="1" type="ORF">Fuma_00516</name>
</gene>
<protein>
    <submittedName>
        <fullName evidence="1">Uncharacterized protein</fullName>
    </submittedName>
</protein>
<dbReference type="RefSeq" id="WP_077022757.1">
    <property type="nucleotide sequence ID" value="NZ_CP017641.1"/>
</dbReference>
<reference evidence="1 2" key="1">
    <citation type="journal article" date="2016" name="Front. Microbiol.">
        <title>Fuerstia marisgermanicae gen. nov., sp. nov., an Unusual Member of the Phylum Planctomycetes from the German Wadden Sea.</title>
        <authorList>
            <person name="Kohn T."/>
            <person name="Heuer A."/>
            <person name="Jogler M."/>
            <person name="Vollmers J."/>
            <person name="Boedeker C."/>
            <person name="Bunk B."/>
            <person name="Rast P."/>
            <person name="Borchert D."/>
            <person name="Glockner I."/>
            <person name="Freese H.M."/>
            <person name="Klenk H.P."/>
            <person name="Overmann J."/>
            <person name="Kaster A.K."/>
            <person name="Rohde M."/>
            <person name="Wiegand S."/>
            <person name="Jogler C."/>
        </authorList>
    </citation>
    <scope>NUCLEOTIDE SEQUENCE [LARGE SCALE GENOMIC DNA]</scope>
    <source>
        <strain evidence="1 2">NH11</strain>
    </source>
</reference>
<sequence length="179" mass="20013">MHSPSDNSTNSLQDNQHHVQSLLRHFDAQEAAMLAFKSLLVDIGNSPEDDVSHRNLRIRIDAASDLCQRLNQDATLLIQTAAAAFGIPQTDFSVRHLIRLYDVSAPAIAQSLRESRRRLLRLTRQIQGISANTAWVLSEKRQIRHAVFQHVGGEVASDRYDASGRRSMSADSVKFNARS</sequence>
<dbReference type="Proteomes" id="UP000187735">
    <property type="component" value="Chromosome"/>
</dbReference>
<dbReference type="EMBL" id="CP017641">
    <property type="protein sequence ID" value="APZ90932.1"/>
    <property type="molecule type" value="Genomic_DNA"/>
</dbReference>
<accession>A0A1P8WA43</accession>
<evidence type="ECO:0000313" key="1">
    <source>
        <dbReference type="EMBL" id="APZ90932.1"/>
    </source>
</evidence>
<name>A0A1P8WA43_9PLAN</name>
<dbReference type="AlphaFoldDB" id="A0A1P8WA43"/>
<dbReference type="STRING" id="1891926.Fuma_00516"/>
<keyword evidence="2" id="KW-1185">Reference proteome</keyword>
<organism evidence="1 2">
    <name type="scientific">Fuerstiella marisgermanici</name>
    <dbReference type="NCBI Taxonomy" id="1891926"/>
    <lineage>
        <taxon>Bacteria</taxon>
        <taxon>Pseudomonadati</taxon>
        <taxon>Planctomycetota</taxon>
        <taxon>Planctomycetia</taxon>
        <taxon>Planctomycetales</taxon>
        <taxon>Planctomycetaceae</taxon>
        <taxon>Fuerstiella</taxon>
    </lineage>
</organism>
<evidence type="ECO:0000313" key="2">
    <source>
        <dbReference type="Proteomes" id="UP000187735"/>
    </source>
</evidence>
<proteinExistence type="predicted"/>